<dbReference type="PROSITE" id="PS00195">
    <property type="entry name" value="GLUTAREDOXIN_1"/>
    <property type="match status" value="1"/>
</dbReference>
<dbReference type="InterPro" id="IPR011899">
    <property type="entry name" value="Glutaredoxin_euk/vir"/>
</dbReference>
<keyword evidence="2" id="KW-0249">Electron transport</keyword>
<dbReference type="PANTHER" id="PTHR45694">
    <property type="entry name" value="GLUTAREDOXIN 2"/>
    <property type="match status" value="1"/>
</dbReference>
<dbReference type="GO" id="GO:0005737">
    <property type="term" value="C:cytoplasm"/>
    <property type="evidence" value="ECO:0007669"/>
    <property type="project" value="TreeGrafter"/>
</dbReference>
<proteinExistence type="predicted"/>
<gene>
    <name evidence="6" type="primary">TXNRD3_1</name>
    <name evidence="6" type="ORF">HDU87_002166</name>
</gene>
<dbReference type="InterPro" id="IPR002109">
    <property type="entry name" value="Glutaredoxin"/>
</dbReference>
<evidence type="ECO:0000256" key="2">
    <source>
        <dbReference type="ARBA" id="ARBA00022982"/>
    </source>
</evidence>
<reference evidence="6" key="1">
    <citation type="submission" date="2020-05" db="EMBL/GenBank/DDBJ databases">
        <title>Phylogenomic resolution of chytrid fungi.</title>
        <authorList>
            <person name="Stajich J.E."/>
            <person name="Amses K."/>
            <person name="Simmons R."/>
            <person name="Seto K."/>
            <person name="Myers J."/>
            <person name="Bonds A."/>
            <person name="Quandt C.A."/>
            <person name="Barry K."/>
            <person name="Liu P."/>
            <person name="Grigoriev I."/>
            <person name="Longcore J.E."/>
            <person name="James T.Y."/>
        </authorList>
    </citation>
    <scope>NUCLEOTIDE SEQUENCE</scope>
    <source>
        <strain evidence="6">JEL0379</strain>
    </source>
</reference>
<organism evidence="6 7">
    <name type="scientific">Geranomyces variabilis</name>
    <dbReference type="NCBI Taxonomy" id="109894"/>
    <lineage>
        <taxon>Eukaryota</taxon>
        <taxon>Fungi</taxon>
        <taxon>Fungi incertae sedis</taxon>
        <taxon>Chytridiomycota</taxon>
        <taxon>Chytridiomycota incertae sedis</taxon>
        <taxon>Chytridiomycetes</taxon>
        <taxon>Spizellomycetales</taxon>
        <taxon>Powellomycetaceae</taxon>
        <taxon>Geranomyces</taxon>
    </lineage>
</organism>
<dbReference type="Proteomes" id="UP001212152">
    <property type="component" value="Unassembled WGS sequence"/>
</dbReference>
<name>A0AAD5TMK6_9FUNG</name>
<dbReference type="CDD" id="cd03419">
    <property type="entry name" value="GRX_GRXh_1_2_like"/>
    <property type="match status" value="1"/>
</dbReference>
<protein>
    <submittedName>
        <fullName evidence="6">Thioredoxin reductase</fullName>
    </submittedName>
</protein>
<dbReference type="AlphaFoldDB" id="A0AAD5TMK6"/>
<evidence type="ECO:0000256" key="4">
    <source>
        <dbReference type="ARBA" id="ARBA00023284"/>
    </source>
</evidence>
<dbReference type="Gene3D" id="3.40.30.10">
    <property type="entry name" value="Glutaredoxin"/>
    <property type="match status" value="1"/>
</dbReference>
<dbReference type="InterPro" id="IPR036249">
    <property type="entry name" value="Thioredoxin-like_sf"/>
</dbReference>
<feature type="domain" description="Glutaredoxin" evidence="5">
    <location>
        <begin position="16"/>
        <end position="78"/>
    </location>
</feature>
<keyword evidence="7" id="KW-1185">Reference proteome</keyword>
<dbReference type="FunFam" id="3.40.30.10:FF:000026">
    <property type="entry name" value="Glutaredoxin 2"/>
    <property type="match status" value="1"/>
</dbReference>
<evidence type="ECO:0000259" key="5">
    <source>
        <dbReference type="Pfam" id="PF00462"/>
    </source>
</evidence>
<dbReference type="InterPro" id="IPR011767">
    <property type="entry name" value="GLR_AS"/>
</dbReference>
<dbReference type="GO" id="GO:0015038">
    <property type="term" value="F:glutathione disulfide oxidoreductase activity"/>
    <property type="evidence" value="ECO:0007669"/>
    <property type="project" value="TreeGrafter"/>
</dbReference>
<comment type="caution">
    <text evidence="6">The sequence shown here is derived from an EMBL/GenBank/DDBJ whole genome shotgun (WGS) entry which is preliminary data.</text>
</comment>
<keyword evidence="3" id="KW-1015">Disulfide bond</keyword>
<evidence type="ECO:0000256" key="3">
    <source>
        <dbReference type="ARBA" id="ARBA00023157"/>
    </source>
</evidence>
<accession>A0AAD5TMK6</accession>
<dbReference type="PRINTS" id="PR00160">
    <property type="entry name" value="GLUTAREDOXIN"/>
</dbReference>
<dbReference type="PANTHER" id="PTHR45694:SF18">
    <property type="entry name" value="GLUTAREDOXIN-1-RELATED"/>
    <property type="match status" value="1"/>
</dbReference>
<keyword evidence="4" id="KW-0676">Redox-active center</keyword>
<evidence type="ECO:0000313" key="6">
    <source>
        <dbReference type="EMBL" id="KAJ3180287.1"/>
    </source>
</evidence>
<keyword evidence="1" id="KW-0813">Transport</keyword>
<evidence type="ECO:0000313" key="7">
    <source>
        <dbReference type="Proteomes" id="UP001212152"/>
    </source>
</evidence>
<dbReference type="SUPFAM" id="SSF52833">
    <property type="entry name" value="Thioredoxin-like"/>
    <property type="match status" value="1"/>
</dbReference>
<dbReference type="GO" id="GO:0004602">
    <property type="term" value="F:glutathione peroxidase activity"/>
    <property type="evidence" value="ECO:0007669"/>
    <property type="project" value="UniProtKB-ARBA"/>
</dbReference>
<dbReference type="NCBIfam" id="TIGR02180">
    <property type="entry name" value="GRX_euk"/>
    <property type="match status" value="1"/>
</dbReference>
<dbReference type="EMBL" id="JADGJQ010000017">
    <property type="protein sequence ID" value="KAJ3180287.1"/>
    <property type="molecule type" value="Genomic_DNA"/>
</dbReference>
<dbReference type="GO" id="GO:0034599">
    <property type="term" value="P:cellular response to oxidative stress"/>
    <property type="evidence" value="ECO:0007669"/>
    <property type="project" value="TreeGrafter"/>
</dbReference>
<evidence type="ECO:0000256" key="1">
    <source>
        <dbReference type="ARBA" id="ARBA00022448"/>
    </source>
</evidence>
<dbReference type="InterPro" id="IPR014025">
    <property type="entry name" value="Glutaredoxin_subgr"/>
</dbReference>
<sequence>MAAKSTVEDAIKNNKVAVFSKSYCPYCIKAKKLLESLKVSFAAFELDQLEEGSAMQAYLKEKNGQSTVPNIYINQQHVGGCDDLHAAHRDGRLQKMLEA</sequence>
<dbReference type="PROSITE" id="PS51354">
    <property type="entry name" value="GLUTAREDOXIN_2"/>
    <property type="match status" value="1"/>
</dbReference>
<dbReference type="Pfam" id="PF00462">
    <property type="entry name" value="Glutaredoxin"/>
    <property type="match status" value="1"/>
</dbReference>